<dbReference type="SMART" id="SM00850">
    <property type="entry name" value="LytTR"/>
    <property type="match status" value="1"/>
</dbReference>
<keyword evidence="1" id="KW-0597">Phosphoprotein</keyword>
<name>A0A1I7E4R1_9BACT</name>
<dbReference type="OrthoDB" id="1646880at2"/>
<dbReference type="Pfam" id="PF00072">
    <property type="entry name" value="Response_reg"/>
    <property type="match status" value="1"/>
</dbReference>
<gene>
    <name evidence="4" type="ORF">SAMN04489724_0037</name>
</gene>
<dbReference type="Gene3D" id="3.40.50.2300">
    <property type="match status" value="1"/>
</dbReference>
<accession>A0A1I7E4R1</accession>
<dbReference type="GO" id="GO:0000156">
    <property type="term" value="F:phosphorelay response regulator activity"/>
    <property type="evidence" value="ECO:0007669"/>
    <property type="project" value="InterPro"/>
</dbReference>
<dbReference type="InterPro" id="IPR011006">
    <property type="entry name" value="CheY-like_superfamily"/>
</dbReference>
<dbReference type="PROSITE" id="PS50110">
    <property type="entry name" value="RESPONSE_REGULATORY"/>
    <property type="match status" value="1"/>
</dbReference>
<feature type="modified residue" description="4-aspartylphosphate" evidence="1">
    <location>
        <position position="55"/>
    </location>
</feature>
<feature type="domain" description="Response regulatory" evidence="2">
    <location>
        <begin position="4"/>
        <end position="115"/>
    </location>
</feature>
<organism evidence="4 5">
    <name type="scientific">Algoriphagus locisalis</name>
    <dbReference type="NCBI Taxonomy" id="305507"/>
    <lineage>
        <taxon>Bacteria</taxon>
        <taxon>Pseudomonadati</taxon>
        <taxon>Bacteroidota</taxon>
        <taxon>Cytophagia</taxon>
        <taxon>Cytophagales</taxon>
        <taxon>Cyclobacteriaceae</taxon>
        <taxon>Algoriphagus</taxon>
    </lineage>
</organism>
<dbReference type="STRING" id="305507.SAMN04489724_0037"/>
<evidence type="ECO:0000313" key="5">
    <source>
        <dbReference type="Proteomes" id="UP000199673"/>
    </source>
</evidence>
<keyword evidence="5" id="KW-1185">Reference proteome</keyword>
<dbReference type="EMBL" id="FPBF01000010">
    <property type="protein sequence ID" value="SFU18803.1"/>
    <property type="molecule type" value="Genomic_DNA"/>
</dbReference>
<dbReference type="PROSITE" id="PS50930">
    <property type="entry name" value="HTH_LYTTR"/>
    <property type="match status" value="1"/>
</dbReference>
<dbReference type="SUPFAM" id="SSF52172">
    <property type="entry name" value="CheY-like"/>
    <property type="match status" value="1"/>
</dbReference>
<dbReference type="InterPro" id="IPR001789">
    <property type="entry name" value="Sig_transdc_resp-reg_receiver"/>
</dbReference>
<dbReference type="RefSeq" id="WP_091698030.1">
    <property type="nucleotide sequence ID" value="NZ_FPBF01000010.1"/>
</dbReference>
<dbReference type="PANTHER" id="PTHR37299">
    <property type="entry name" value="TRANSCRIPTIONAL REGULATOR-RELATED"/>
    <property type="match status" value="1"/>
</dbReference>
<feature type="domain" description="HTH LytTR-type" evidence="3">
    <location>
        <begin position="137"/>
        <end position="235"/>
    </location>
</feature>
<dbReference type="Gene3D" id="2.40.50.1020">
    <property type="entry name" value="LytTr DNA-binding domain"/>
    <property type="match status" value="1"/>
</dbReference>
<evidence type="ECO:0000256" key="1">
    <source>
        <dbReference type="PROSITE-ProRule" id="PRU00169"/>
    </source>
</evidence>
<proteinExistence type="predicted"/>
<reference evidence="5" key="1">
    <citation type="submission" date="2016-10" db="EMBL/GenBank/DDBJ databases">
        <authorList>
            <person name="Varghese N."/>
            <person name="Submissions S."/>
        </authorList>
    </citation>
    <scope>NUCLEOTIDE SEQUENCE [LARGE SCALE GENOMIC DNA]</scope>
    <source>
        <strain evidence="5">DSM 23445</strain>
    </source>
</reference>
<dbReference type="SMART" id="SM00448">
    <property type="entry name" value="REC"/>
    <property type="match status" value="1"/>
</dbReference>
<keyword evidence="4" id="KW-0238">DNA-binding</keyword>
<dbReference type="AlphaFoldDB" id="A0A1I7E4R1"/>
<dbReference type="InterPro" id="IPR007492">
    <property type="entry name" value="LytTR_DNA-bd_dom"/>
</dbReference>
<dbReference type="Pfam" id="PF04397">
    <property type="entry name" value="LytTR"/>
    <property type="match status" value="1"/>
</dbReference>
<dbReference type="Proteomes" id="UP000199673">
    <property type="component" value="Unassembled WGS sequence"/>
</dbReference>
<dbReference type="InterPro" id="IPR046947">
    <property type="entry name" value="LytR-like"/>
</dbReference>
<evidence type="ECO:0000259" key="3">
    <source>
        <dbReference type="PROSITE" id="PS50930"/>
    </source>
</evidence>
<protein>
    <submittedName>
        <fullName evidence="4">DNA-binding response regulator, LytR/AlgR family</fullName>
    </submittedName>
</protein>
<dbReference type="GO" id="GO:0003677">
    <property type="term" value="F:DNA binding"/>
    <property type="evidence" value="ECO:0007669"/>
    <property type="project" value="UniProtKB-KW"/>
</dbReference>
<dbReference type="PANTHER" id="PTHR37299:SF1">
    <property type="entry name" value="STAGE 0 SPORULATION PROTEIN A HOMOLOG"/>
    <property type="match status" value="1"/>
</dbReference>
<sequence>MSIKCLIVDDETVAHDIIRKYCALLPNLQVMKDCYDAIEAIEYLNSNPIDLIFLDLNMPKLRGFEFLKTLPNPPKVIVTTAYKEYALEGYELNVVDYLLKPFSFERFVKAVNKASLQPSKPVPIPHEEASETKAGRIFLRTNSKHVQIELDEILFVEASGNYVKIVLKEEVITIRGNLSSLTEHIPTGGLVQVHRSFMVSQKHIKSIEGNQITIDKYTVPISKSFRAQLDQLLKE</sequence>
<evidence type="ECO:0000313" key="4">
    <source>
        <dbReference type="EMBL" id="SFU18803.1"/>
    </source>
</evidence>
<evidence type="ECO:0000259" key="2">
    <source>
        <dbReference type="PROSITE" id="PS50110"/>
    </source>
</evidence>